<dbReference type="EMBL" id="UOGK01000657">
    <property type="protein sequence ID" value="VAX42201.1"/>
    <property type="molecule type" value="Genomic_DNA"/>
</dbReference>
<evidence type="ECO:0008006" key="2">
    <source>
        <dbReference type="Google" id="ProtNLM"/>
    </source>
</evidence>
<gene>
    <name evidence="1" type="ORF">MNBD_PLANCTO03-2193</name>
</gene>
<accession>A0A3B1DTH1</accession>
<evidence type="ECO:0000313" key="1">
    <source>
        <dbReference type="EMBL" id="VAX42201.1"/>
    </source>
</evidence>
<proteinExistence type="predicted"/>
<dbReference type="PANTHER" id="PTHR39473">
    <property type="match status" value="1"/>
</dbReference>
<name>A0A3B1DTH1_9ZZZZ</name>
<dbReference type="PANTHER" id="PTHR39473:SF1">
    <property type="entry name" value="DINB-LIKE DOMAIN-CONTAINING PROTEIN"/>
    <property type="match status" value="1"/>
</dbReference>
<sequence length="184" mass="19607">MGSSNLHQTDNCGECGDGNVLGAAGGLLDQCELILDTVTDTDYAAPSQVMQGGTIGTHLRHTLDHYDAIVGRVADEPIEYDRRTRGLPIETDRSRAKEHIASLRAGIASLEGIGSDEVRIRVMIAGDGREAVLRSTVAREVAFATHHGVHHVAMMKAIAAERGVELDADIGKAPSTIHYERSGA</sequence>
<protein>
    <recommendedName>
        <fullName evidence="2">DinB-like domain-containing protein</fullName>
    </recommendedName>
</protein>
<reference evidence="1" key="1">
    <citation type="submission" date="2018-06" db="EMBL/GenBank/DDBJ databases">
        <authorList>
            <person name="Zhirakovskaya E."/>
        </authorList>
    </citation>
    <scope>NUCLEOTIDE SEQUENCE</scope>
</reference>
<organism evidence="1">
    <name type="scientific">hydrothermal vent metagenome</name>
    <dbReference type="NCBI Taxonomy" id="652676"/>
    <lineage>
        <taxon>unclassified sequences</taxon>
        <taxon>metagenomes</taxon>
        <taxon>ecological metagenomes</taxon>
    </lineage>
</organism>
<dbReference type="AlphaFoldDB" id="A0A3B1DTH1"/>